<dbReference type="AlphaFoldDB" id="A0AA37SD08"/>
<evidence type="ECO:0000256" key="1">
    <source>
        <dbReference type="SAM" id="SignalP"/>
    </source>
</evidence>
<organism evidence="2 3">
    <name type="scientific">Litoribrevibacter albus</name>
    <dbReference type="NCBI Taxonomy" id="1473156"/>
    <lineage>
        <taxon>Bacteria</taxon>
        <taxon>Pseudomonadati</taxon>
        <taxon>Pseudomonadota</taxon>
        <taxon>Gammaproteobacteria</taxon>
        <taxon>Oceanospirillales</taxon>
        <taxon>Oceanospirillaceae</taxon>
        <taxon>Litoribrevibacter</taxon>
    </lineage>
</organism>
<dbReference type="SUPFAM" id="SSF53850">
    <property type="entry name" value="Periplasmic binding protein-like II"/>
    <property type="match status" value="1"/>
</dbReference>
<name>A0AA37SD08_9GAMM</name>
<dbReference type="PANTHER" id="PTHR38834:SF3">
    <property type="entry name" value="SOLUTE-BINDING PROTEIN FAMILY 3_N-TERMINAL DOMAIN-CONTAINING PROTEIN"/>
    <property type="match status" value="1"/>
</dbReference>
<dbReference type="PANTHER" id="PTHR38834">
    <property type="entry name" value="PERIPLASMIC SUBSTRATE BINDING PROTEIN FAMILY 3"/>
    <property type="match status" value="1"/>
</dbReference>
<accession>A0AA37SD08</accession>
<dbReference type="EMBL" id="BSNM01000015">
    <property type="protein sequence ID" value="GLQ32147.1"/>
    <property type="molecule type" value="Genomic_DNA"/>
</dbReference>
<gene>
    <name evidence="2" type="ORF">GCM10007876_26260</name>
</gene>
<evidence type="ECO:0000313" key="2">
    <source>
        <dbReference type="EMBL" id="GLQ32147.1"/>
    </source>
</evidence>
<dbReference type="Gene3D" id="3.40.190.10">
    <property type="entry name" value="Periplasmic binding protein-like II"/>
    <property type="match status" value="2"/>
</dbReference>
<reference evidence="2" key="1">
    <citation type="journal article" date="2014" name="Int. J. Syst. Evol. Microbiol.">
        <title>Complete genome sequence of Corynebacterium casei LMG S-19264T (=DSM 44701T), isolated from a smear-ripened cheese.</title>
        <authorList>
            <consortium name="US DOE Joint Genome Institute (JGI-PGF)"/>
            <person name="Walter F."/>
            <person name="Albersmeier A."/>
            <person name="Kalinowski J."/>
            <person name="Ruckert C."/>
        </authorList>
    </citation>
    <scope>NUCLEOTIDE SEQUENCE</scope>
    <source>
        <strain evidence="2">NBRC 110071</strain>
    </source>
</reference>
<dbReference type="Proteomes" id="UP001161389">
    <property type="component" value="Unassembled WGS sequence"/>
</dbReference>
<comment type="caution">
    <text evidence="2">The sequence shown here is derived from an EMBL/GenBank/DDBJ whole genome shotgun (WGS) entry which is preliminary data.</text>
</comment>
<proteinExistence type="predicted"/>
<reference evidence="2" key="2">
    <citation type="submission" date="2023-01" db="EMBL/GenBank/DDBJ databases">
        <title>Draft genome sequence of Litoribrevibacter albus strain NBRC 110071.</title>
        <authorList>
            <person name="Sun Q."/>
            <person name="Mori K."/>
        </authorList>
    </citation>
    <scope>NUCLEOTIDE SEQUENCE</scope>
    <source>
        <strain evidence="2">NBRC 110071</strain>
    </source>
</reference>
<protein>
    <recommendedName>
        <fullName evidence="4">Transporter substrate-binding domain-containing protein</fullName>
    </recommendedName>
</protein>
<feature type="signal peptide" evidence="1">
    <location>
        <begin position="1"/>
        <end position="21"/>
    </location>
</feature>
<feature type="chain" id="PRO_5041224724" description="Transporter substrate-binding domain-containing protein" evidence="1">
    <location>
        <begin position="22"/>
        <end position="241"/>
    </location>
</feature>
<evidence type="ECO:0008006" key="4">
    <source>
        <dbReference type="Google" id="ProtNLM"/>
    </source>
</evidence>
<evidence type="ECO:0000313" key="3">
    <source>
        <dbReference type="Proteomes" id="UP001161389"/>
    </source>
</evidence>
<sequence length="241" mass="27101">MKRRRILTVLSLLICMNAVHAIEPSPTTLEIKLATALIEPYQSYDEAGNLIGSGMNAIRCIEHESGLRFSIDVLPWKRAQDLVSTGEYDGFFVGSQNEKRDQFATYIGPLLHSFWHWYVPQDVEMNLNEDGTPAEHDQTIGVVLGTNMHQWISQKPGYKVITNTHSTPLFELLKAGRLDYVLATGAMYNEYLNSTQESEDTQFNVLVAKSKPLGLYLGHQFIARQSNIVKLIEKSAARCAP</sequence>
<dbReference type="RefSeq" id="WP_284382022.1">
    <property type="nucleotide sequence ID" value="NZ_BSNM01000015.1"/>
</dbReference>
<keyword evidence="1" id="KW-0732">Signal</keyword>
<keyword evidence="3" id="KW-1185">Reference proteome</keyword>